<evidence type="ECO:0000256" key="1">
    <source>
        <dbReference type="ARBA" id="ARBA00004141"/>
    </source>
</evidence>
<feature type="transmembrane region" description="Helical" evidence="7">
    <location>
        <begin position="367"/>
        <end position="392"/>
    </location>
</feature>
<keyword evidence="5 7" id="KW-1133">Transmembrane helix</keyword>
<dbReference type="AlphaFoldDB" id="A0AAV5QUQ5"/>
<feature type="transmembrane region" description="Helical" evidence="7">
    <location>
        <begin position="526"/>
        <end position="552"/>
    </location>
</feature>
<dbReference type="GO" id="GO:0005768">
    <property type="term" value="C:endosome"/>
    <property type="evidence" value="ECO:0007669"/>
    <property type="project" value="TreeGrafter"/>
</dbReference>
<comment type="subcellular location">
    <subcellularLocation>
        <location evidence="1">Membrane</location>
        <topology evidence="1">Multi-pass membrane protein</topology>
    </subcellularLocation>
</comment>
<accession>A0AAV5QUQ5</accession>
<proteinExistence type="inferred from homology"/>
<name>A0AAV5QUQ5_9ASCO</name>
<dbReference type="GO" id="GO:0000329">
    <property type="term" value="C:fungal-type vacuole membrane"/>
    <property type="evidence" value="ECO:0007669"/>
    <property type="project" value="TreeGrafter"/>
</dbReference>
<keyword evidence="4 8" id="KW-0732">Signal</keyword>
<evidence type="ECO:0000256" key="4">
    <source>
        <dbReference type="ARBA" id="ARBA00022729"/>
    </source>
</evidence>
<dbReference type="SUPFAM" id="SSF103473">
    <property type="entry name" value="MFS general substrate transporter"/>
    <property type="match status" value="1"/>
</dbReference>
<sequence length="633" mass="72253">MLLLYFLCLISTAQAFYLPGVAPTTYHANDDIQLLVNHITPSNIHSANGNDKNTKTFVYSFDYYFPKLHFCKPKNGEPQAQSESLGSIIFGDRIYNSPFEIKMLEDKSCVKLCTSTYSQSDALFFNKLIRSGYYHNWIIDGLPAAKLVRDQKTHSDFYGSGFPIGLIDEQNMAYMANHFDIRIEYHQRKEDEFRIVGVSVEPYSLSRKVPDNEDGNSEYCENVDKYSPLLFDNGQDTEVDFTYSVTFEASDTVWATRWDKYLHVYDPKIQWFSLINFSLIVLCLSMVIGHILVKTLRNDIYKYNTIDLDDEIQEESGWKLVHTDIFRAPKRRMLLSVVTGSGAQLFLMTFTTILFALLGLLSPSNRGALSTVMFILYALFGFVGSFVSGFLYKFFDGDNWKLNMVLTPLLVPGALFLSFVGLNFFLIFAGSSGAIPIGTMFSIVVIWFVISIPLSVLGSLFSVKFNRGLSKPVKTNQIPRQIPGQPFYLKLPVISAFAGIFPFGSMAVEIYFIYSSIWFNRIYYMFGFLFFCFLLMTITCALITVLMTYYTLCFENYRWQWRSFIVSGSCAAYIFIHSLFLIKLDRLNGFNSVVLYLGYSAMVSGLVFILCGSIGFICSLFFVKKIYSEIKVD</sequence>
<evidence type="ECO:0000256" key="2">
    <source>
        <dbReference type="ARBA" id="ARBA00005227"/>
    </source>
</evidence>
<dbReference type="InterPro" id="IPR004240">
    <property type="entry name" value="EMP70"/>
</dbReference>
<feature type="transmembrane region" description="Helical" evidence="7">
    <location>
        <begin position="440"/>
        <end position="466"/>
    </location>
</feature>
<dbReference type="GO" id="GO:0007034">
    <property type="term" value="P:vacuolar transport"/>
    <property type="evidence" value="ECO:0007669"/>
    <property type="project" value="TreeGrafter"/>
</dbReference>
<gene>
    <name evidence="9" type="ORF">DASC09_058080</name>
</gene>
<feature type="transmembrane region" description="Helical" evidence="7">
    <location>
        <begin position="271"/>
        <end position="293"/>
    </location>
</feature>
<protein>
    <recommendedName>
        <fullName evidence="7">Transmembrane 9 superfamily member</fullName>
    </recommendedName>
</protein>
<feature type="transmembrane region" description="Helical" evidence="7">
    <location>
        <begin position="564"/>
        <end position="584"/>
    </location>
</feature>
<feature type="transmembrane region" description="Helical" evidence="7">
    <location>
        <begin position="404"/>
        <end position="428"/>
    </location>
</feature>
<dbReference type="EMBL" id="BTFZ01000020">
    <property type="protein sequence ID" value="GMM38469.1"/>
    <property type="molecule type" value="Genomic_DNA"/>
</dbReference>
<evidence type="ECO:0000256" key="5">
    <source>
        <dbReference type="ARBA" id="ARBA00022989"/>
    </source>
</evidence>
<comment type="caution">
    <text evidence="9">The sequence shown here is derived from an EMBL/GenBank/DDBJ whole genome shotgun (WGS) entry which is preliminary data.</text>
</comment>
<dbReference type="Pfam" id="PF02990">
    <property type="entry name" value="EMP70"/>
    <property type="match status" value="1"/>
</dbReference>
<dbReference type="GO" id="GO:0072657">
    <property type="term" value="P:protein localization to membrane"/>
    <property type="evidence" value="ECO:0007669"/>
    <property type="project" value="TreeGrafter"/>
</dbReference>
<keyword evidence="10" id="KW-1185">Reference proteome</keyword>
<dbReference type="PANTHER" id="PTHR10766">
    <property type="entry name" value="TRANSMEMBRANE 9 SUPERFAMILY PROTEIN"/>
    <property type="match status" value="1"/>
</dbReference>
<feature type="transmembrane region" description="Helical" evidence="7">
    <location>
        <begin position="487"/>
        <end position="514"/>
    </location>
</feature>
<evidence type="ECO:0000256" key="6">
    <source>
        <dbReference type="ARBA" id="ARBA00023136"/>
    </source>
</evidence>
<feature type="chain" id="PRO_5043899111" description="Transmembrane 9 superfamily member" evidence="8">
    <location>
        <begin position="16"/>
        <end position="633"/>
    </location>
</feature>
<organism evidence="9 10">
    <name type="scientific">Saccharomycopsis crataegensis</name>
    <dbReference type="NCBI Taxonomy" id="43959"/>
    <lineage>
        <taxon>Eukaryota</taxon>
        <taxon>Fungi</taxon>
        <taxon>Dikarya</taxon>
        <taxon>Ascomycota</taxon>
        <taxon>Saccharomycotina</taxon>
        <taxon>Saccharomycetes</taxon>
        <taxon>Saccharomycopsidaceae</taxon>
        <taxon>Saccharomycopsis</taxon>
    </lineage>
</organism>
<feature type="transmembrane region" description="Helical" evidence="7">
    <location>
        <begin position="334"/>
        <end position="361"/>
    </location>
</feature>
<feature type="transmembrane region" description="Helical" evidence="7">
    <location>
        <begin position="596"/>
        <end position="623"/>
    </location>
</feature>
<dbReference type="Proteomes" id="UP001360560">
    <property type="component" value="Unassembled WGS sequence"/>
</dbReference>
<dbReference type="InterPro" id="IPR036259">
    <property type="entry name" value="MFS_trans_sf"/>
</dbReference>
<feature type="signal peptide" evidence="8">
    <location>
        <begin position="1"/>
        <end position="15"/>
    </location>
</feature>
<evidence type="ECO:0000256" key="7">
    <source>
        <dbReference type="RuleBase" id="RU363079"/>
    </source>
</evidence>
<evidence type="ECO:0000256" key="8">
    <source>
        <dbReference type="SAM" id="SignalP"/>
    </source>
</evidence>
<comment type="similarity">
    <text evidence="2 7">Belongs to the nonaspanin (TM9SF) (TC 9.A.2) family.</text>
</comment>
<evidence type="ECO:0000313" key="9">
    <source>
        <dbReference type="EMBL" id="GMM38469.1"/>
    </source>
</evidence>
<dbReference type="PANTHER" id="PTHR10766:SF111">
    <property type="entry name" value="TRANSMEMBRANE 9 SUPERFAMILY MEMBER 2"/>
    <property type="match status" value="1"/>
</dbReference>
<dbReference type="GeneID" id="90076457"/>
<dbReference type="RefSeq" id="XP_064855464.1">
    <property type="nucleotide sequence ID" value="XM_064999392.1"/>
</dbReference>
<evidence type="ECO:0000313" key="10">
    <source>
        <dbReference type="Proteomes" id="UP001360560"/>
    </source>
</evidence>
<evidence type="ECO:0000256" key="3">
    <source>
        <dbReference type="ARBA" id="ARBA00022692"/>
    </source>
</evidence>
<keyword evidence="3 7" id="KW-0812">Transmembrane</keyword>
<reference evidence="9 10" key="1">
    <citation type="journal article" date="2023" name="Elife">
        <title>Identification of key yeast species and microbe-microbe interactions impacting larval growth of Drosophila in the wild.</title>
        <authorList>
            <person name="Mure A."/>
            <person name="Sugiura Y."/>
            <person name="Maeda R."/>
            <person name="Honda K."/>
            <person name="Sakurai N."/>
            <person name="Takahashi Y."/>
            <person name="Watada M."/>
            <person name="Katoh T."/>
            <person name="Gotoh A."/>
            <person name="Gotoh Y."/>
            <person name="Taniguchi I."/>
            <person name="Nakamura K."/>
            <person name="Hayashi T."/>
            <person name="Katayama T."/>
            <person name="Uemura T."/>
            <person name="Hattori Y."/>
        </authorList>
    </citation>
    <scope>NUCLEOTIDE SEQUENCE [LARGE SCALE GENOMIC DNA]</scope>
    <source>
        <strain evidence="9 10">SC-9</strain>
    </source>
</reference>
<keyword evidence="6 7" id="KW-0472">Membrane</keyword>